<evidence type="ECO:0000256" key="10">
    <source>
        <dbReference type="RuleBase" id="RU000488"/>
    </source>
</evidence>
<dbReference type="InterPro" id="IPR002067">
    <property type="entry name" value="MCP"/>
</dbReference>
<name>F4PBL2_BATDJ</name>
<keyword evidence="8 9" id="KW-0472">Membrane</keyword>
<keyword evidence="14" id="KW-1185">Reference proteome</keyword>
<dbReference type="Gene3D" id="1.50.40.10">
    <property type="entry name" value="Mitochondrial carrier domain"/>
    <property type="match status" value="2"/>
</dbReference>
<reference evidence="13 14" key="1">
    <citation type="submission" date="2009-12" db="EMBL/GenBank/DDBJ databases">
        <title>The draft genome of Batrachochytrium dendrobatidis.</title>
        <authorList>
            <consortium name="US DOE Joint Genome Institute (JGI-PGF)"/>
            <person name="Kuo A."/>
            <person name="Salamov A."/>
            <person name="Schmutz J."/>
            <person name="Lucas S."/>
            <person name="Pitluck S."/>
            <person name="Rosenblum E."/>
            <person name="Stajich J."/>
            <person name="Eisen M."/>
            <person name="Grigoriev I.V."/>
        </authorList>
    </citation>
    <scope>NUCLEOTIDE SEQUENCE [LARGE SCALE GENOMIC DNA]</scope>
    <source>
        <strain evidence="14">JAM81 / FGSC 10211</strain>
    </source>
</reference>
<dbReference type="FunCoup" id="F4PBL2">
    <property type="interactions" value="350"/>
</dbReference>
<dbReference type="InterPro" id="IPR044712">
    <property type="entry name" value="SLC25A32-like"/>
</dbReference>
<dbReference type="OMA" id="TTVWKHE"/>
<evidence type="ECO:0000256" key="6">
    <source>
        <dbReference type="ARBA" id="ARBA00022989"/>
    </source>
</evidence>
<dbReference type="HOGENOM" id="CLU_015166_6_4_1"/>
<dbReference type="PRINTS" id="PR00926">
    <property type="entry name" value="MITOCARRIER"/>
</dbReference>
<evidence type="ECO:0000313" key="13">
    <source>
        <dbReference type="EMBL" id="EGF77343.1"/>
    </source>
</evidence>
<dbReference type="PROSITE" id="PS50920">
    <property type="entry name" value="SOLCAR"/>
    <property type="match status" value="3"/>
</dbReference>
<feature type="transmembrane region" description="Helical" evidence="12">
    <location>
        <begin position="81"/>
        <end position="105"/>
    </location>
</feature>
<accession>F4PBL2</accession>
<gene>
    <name evidence="13" type="ORF">BATDEDRAFT_13972</name>
</gene>
<feature type="repeat" description="Solcar" evidence="9">
    <location>
        <begin position="236"/>
        <end position="324"/>
    </location>
</feature>
<dbReference type="STRING" id="684364.F4PBL2"/>
<dbReference type="PANTHER" id="PTHR45683">
    <property type="entry name" value="MITOCHONDRIAL NICOTINAMIDE ADENINE DINUCLEOTIDE TRANSPORTER 1-RELATED-RELATED"/>
    <property type="match status" value="1"/>
</dbReference>
<dbReference type="FunFam" id="1.50.40.10:FF:000223">
    <property type="entry name" value="SLC (SoLute Carrier) homolog"/>
    <property type="match status" value="1"/>
</dbReference>
<dbReference type="GO" id="GO:0055085">
    <property type="term" value="P:transmembrane transport"/>
    <property type="evidence" value="ECO:0000318"/>
    <property type="project" value="GO_Central"/>
</dbReference>
<dbReference type="InterPro" id="IPR018108">
    <property type="entry name" value="MCP_transmembrane"/>
</dbReference>
<protein>
    <submittedName>
        <fullName evidence="13">Uncharacterized protein</fullName>
    </submittedName>
</protein>
<evidence type="ECO:0000256" key="8">
    <source>
        <dbReference type="ARBA" id="ARBA00023136"/>
    </source>
</evidence>
<evidence type="ECO:0000256" key="7">
    <source>
        <dbReference type="ARBA" id="ARBA00023128"/>
    </source>
</evidence>
<evidence type="ECO:0000256" key="12">
    <source>
        <dbReference type="SAM" id="Phobius"/>
    </source>
</evidence>
<keyword evidence="4 9" id="KW-0812">Transmembrane</keyword>
<evidence type="ECO:0000256" key="9">
    <source>
        <dbReference type="PROSITE-ProRule" id="PRU00282"/>
    </source>
</evidence>
<sequence>MSPSNTAIQSAESIQHKPTTQWRNPSIDQAISGFTAGAVSTAILHPLDLVKTRFQVNEKLKARLSLKGSLREITKNEGIRALYRGMSANMLGATMSWGMYFWWYANIKDWMRSDSPGSKTTKLAAPQHLAASASAGMLTCLFTNPLWLIKTRMCTQRASDLGAYRHVFDGLAQVVRHEGIAGLYRGIFPALIGVSHGAVQFMIYEELKHLRIEIVHNADIDKLASILSFLIPRMICGTLEYISMAAISKIFATVFTYPYQVVKSRMQVQPSYVNSQYSGTFGTIMQIVKNERMGGFYKGMGVNIVRVMPGTCITFAVYEGMSKFLRNSY</sequence>
<dbReference type="AlphaFoldDB" id="F4PBL2"/>
<comment type="similarity">
    <text evidence="2 10">Belongs to the mitochondrial carrier (TC 2.A.29) family.</text>
</comment>
<dbReference type="InterPro" id="IPR023395">
    <property type="entry name" value="MCP_dom_sf"/>
</dbReference>
<dbReference type="InParanoid" id="F4PBL2"/>
<feature type="transmembrane region" description="Helical" evidence="12">
    <location>
        <begin position="125"/>
        <end position="149"/>
    </location>
</feature>
<evidence type="ECO:0000256" key="4">
    <source>
        <dbReference type="ARBA" id="ARBA00022692"/>
    </source>
</evidence>
<dbReference type="GO" id="GO:0031966">
    <property type="term" value="C:mitochondrial membrane"/>
    <property type="evidence" value="ECO:0007669"/>
    <property type="project" value="UniProtKB-SubCell"/>
</dbReference>
<keyword evidence="7" id="KW-0496">Mitochondrion</keyword>
<keyword evidence="5" id="KW-0677">Repeat</keyword>
<keyword evidence="3 10" id="KW-0813">Transport</keyword>
<evidence type="ECO:0000256" key="11">
    <source>
        <dbReference type="SAM" id="MobiDB-lite"/>
    </source>
</evidence>
<feature type="repeat" description="Solcar" evidence="9">
    <location>
        <begin position="24"/>
        <end position="110"/>
    </location>
</feature>
<keyword evidence="6 12" id="KW-1133">Transmembrane helix</keyword>
<dbReference type="OrthoDB" id="428293at2759"/>
<evidence type="ECO:0000256" key="3">
    <source>
        <dbReference type="ARBA" id="ARBA00022448"/>
    </source>
</evidence>
<evidence type="ECO:0000256" key="2">
    <source>
        <dbReference type="ARBA" id="ARBA00006375"/>
    </source>
</evidence>
<proteinExistence type="inferred from homology"/>
<dbReference type="Proteomes" id="UP000007241">
    <property type="component" value="Unassembled WGS sequence"/>
</dbReference>
<dbReference type="GO" id="GO:0005739">
    <property type="term" value="C:mitochondrion"/>
    <property type="evidence" value="ECO:0000318"/>
    <property type="project" value="GO_Central"/>
</dbReference>
<evidence type="ECO:0000313" key="14">
    <source>
        <dbReference type="Proteomes" id="UP000007241"/>
    </source>
</evidence>
<dbReference type="GeneID" id="18236869"/>
<dbReference type="Pfam" id="PF00153">
    <property type="entry name" value="Mito_carr"/>
    <property type="match status" value="3"/>
</dbReference>
<comment type="subcellular location">
    <subcellularLocation>
        <location evidence="1">Mitochondrion membrane</location>
        <topology evidence="1">Multi-pass membrane protein</topology>
    </subcellularLocation>
</comment>
<dbReference type="GO" id="GO:0015230">
    <property type="term" value="F:FAD transmembrane transporter activity"/>
    <property type="evidence" value="ECO:0000318"/>
    <property type="project" value="GO_Central"/>
</dbReference>
<dbReference type="RefSeq" id="XP_006681857.1">
    <property type="nucleotide sequence ID" value="XM_006681794.1"/>
</dbReference>
<feature type="repeat" description="Solcar" evidence="9">
    <location>
        <begin position="123"/>
        <end position="210"/>
    </location>
</feature>
<evidence type="ECO:0000256" key="1">
    <source>
        <dbReference type="ARBA" id="ARBA00004225"/>
    </source>
</evidence>
<dbReference type="SUPFAM" id="SSF103506">
    <property type="entry name" value="Mitochondrial carrier"/>
    <property type="match status" value="1"/>
</dbReference>
<dbReference type="GO" id="GO:0008517">
    <property type="term" value="F:folic acid transmembrane transporter activity"/>
    <property type="evidence" value="ECO:0000318"/>
    <property type="project" value="GO_Central"/>
</dbReference>
<feature type="region of interest" description="Disordered" evidence="11">
    <location>
        <begin position="1"/>
        <end position="22"/>
    </location>
</feature>
<evidence type="ECO:0000256" key="5">
    <source>
        <dbReference type="ARBA" id="ARBA00022737"/>
    </source>
</evidence>
<dbReference type="EMBL" id="GL882892">
    <property type="protein sequence ID" value="EGF77343.1"/>
    <property type="molecule type" value="Genomic_DNA"/>
</dbReference>
<organism evidence="13 14">
    <name type="scientific">Batrachochytrium dendrobatidis (strain JAM81 / FGSC 10211)</name>
    <name type="common">Frog chytrid fungus</name>
    <dbReference type="NCBI Taxonomy" id="684364"/>
    <lineage>
        <taxon>Eukaryota</taxon>
        <taxon>Fungi</taxon>
        <taxon>Fungi incertae sedis</taxon>
        <taxon>Chytridiomycota</taxon>
        <taxon>Chytridiomycota incertae sedis</taxon>
        <taxon>Chytridiomycetes</taxon>
        <taxon>Rhizophydiales</taxon>
        <taxon>Rhizophydiales incertae sedis</taxon>
        <taxon>Batrachochytrium</taxon>
    </lineage>
</organism>